<evidence type="ECO:0000313" key="2">
    <source>
        <dbReference type="EMBL" id="MPC25175.1"/>
    </source>
</evidence>
<evidence type="ECO:0000313" key="3">
    <source>
        <dbReference type="Proteomes" id="UP000324222"/>
    </source>
</evidence>
<sequence length="124" mass="13568">MCQLRDISQTLYKHPKLLFPHLHITPQQHTEGKAALSAHHSTTGRENETQSVAPQIEWQPDPLRTPQAAPPAFESSVELRADLSVVSALPGPPSTTVLCQCSVLASYPVSVYAPHCLREHTIAT</sequence>
<organism evidence="2 3">
    <name type="scientific">Portunus trituberculatus</name>
    <name type="common">Swimming crab</name>
    <name type="synonym">Neptunus trituberculatus</name>
    <dbReference type="NCBI Taxonomy" id="210409"/>
    <lineage>
        <taxon>Eukaryota</taxon>
        <taxon>Metazoa</taxon>
        <taxon>Ecdysozoa</taxon>
        <taxon>Arthropoda</taxon>
        <taxon>Crustacea</taxon>
        <taxon>Multicrustacea</taxon>
        <taxon>Malacostraca</taxon>
        <taxon>Eumalacostraca</taxon>
        <taxon>Eucarida</taxon>
        <taxon>Decapoda</taxon>
        <taxon>Pleocyemata</taxon>
        <taxon>Brachyura</taxon>
        <taxon>Eubrachyura</taxon>
        <taxon>Portunoidea</taxon>
        <taxon>Portunidae</taxon>
        <taxon>Portuninae</taxon>
        <taxon>Portunus</taxon>
    </lineage>
</organism>
<gene>
    <name evidence="2" type="ORF">E2C01_018278</name>
</gene>
<evidence type="ECO:0000256" key="1">
    <source>
        <dbReference type="SAM" id="MobiDB-lite"/>
    </source>
</evidence>
<dbReference type="AlphaFoldDB" id="A0A5B7DV36"/>
<dbReference type="Proteomes" id="UP000324222">
    <property type="component" value="Unassembled WGS sequence"/>
</dbReference>
<accession>A0A5B7DV36</accession>
<feature type="region of interest" description="Disordered" evidence="1">
    <location>
        <begin position="28"/>
        <end position="53"/>
    </location>
</feature>
<proteinExistence type="predicted"/>
<name>A0A5B7DV36_PORTR</name>
<keyword evidence="3" id="KW-1185">Reference proteome</keyword>
<comment type="caution">
    <text evidence="2">The sequence shown here is derived from an EMBL/GenBank/DDBJ whole genome shotgun (WGS) entry which is preliminary data.</text>
</comment>
<dbReference type="EMBL" id="VSRR010001427">
    <property type="protein sequence ID" value="MPC25175.1"/>
    <property type="molecule type" value="Genomic_DNA"/>
</dbReference>
<reference evidence="2 3" key="1">
    <citation type="submission" date="2019-05" db="EMBL/GenBank/DDBJ databases">
        <title>Another draft genome of Portunus trituberculatus and its Hox gene families provides insights of decapod evolution.</title>
        <authorList>
            <person name="Jeong J.-H."/>
            <person name="Song I."/>
            <person name="Kim S."/>
            <person name="Choi T."/>
            <person name="Kim D."/>
            <person name="Ryu S."/>
            <person name="Kim W."/>
        </authorList>
    </citation>
    <scope>NUCLEOTIDE SEQUENCE [LARGE SCALE GENOMIC DNA]</scope>
    <source>
        <tissue evidence="2">Muscle</tissue>
    </source>
</reference>
<protein>
    <submittedName>
        <fullName evidence="2">Uncharacterized protein</fullName>
    </submittedName>
</protein>